<sequence>MADIDYFFATLSPFSYLAGQRLEEIATRHGATIAYKPVDIMALFARTGGVPPKDRHPSRIEYRAQELQRQTRKTGLPLNMKPAFWPTNAAPSSYAIIAAGRAGGGDLGALCHGILRACWAEERDIAQDEVIRDCLAQAGFDPGLADSGLLAGAETYSANLEEAVERGVFGAPFYITADGQRFWGQDRLDDLDAHLAEMKG</sequence>
<dbReference type="EMBL" id="JABXIY010000045">
    <property type="protein sequence ID" value="NVK98342.1"/>
    <property type="molecule type" value="Genomic_DNA"/>
</dbReference>
<dbReference type="InterPro" id="IPR001853">
    <property type="entry name" value="DSBA-like_thioredoxin_dom"/>
</dbReference>
<accession>A0A850LLA2</accession>
<dbReference type="PIRSF" id="PIRSF006386">
    <property type="entry name" value="HCCAis_GSTk"/>
    <property type="match status" value="1"/>
</dbReference>
<comment type="similarity">
    <text evidence="1">Belongs to the GST superfamily. NadH family.</text>
</comment>
<name>A0A850LLA2_9RHOB</name>
<evidence type="ECO:0000256" key="2">
    <source>
        <dbReference type="PIRSR" id="PIRSR006386-1"/>
    </source>
</evidence>
<dbReference type="CDD" id="cd03022">
    <property type="entry name" value="DsbA_HCCA_Iso"/>
    <property type="match status" value="1"/>
</dbReference>
<feature type="domain" description="DSBA-like thioredoxin" evidence="3">
    <location>
        <begin position="4"/>
        <end position="195"/>
    </location>
</feature>
<comment type="catalytic activity">
    <reaction evidence="1">
        <text>2-hydroxychromene-2-carboxylate = (3E)-4-(2-hydroxyphenyl)-2-oxobut-3-enoate</text>
        <dbReference type="Rhea" id="RHEA:27401"/>
        <dbReference type="ChEBI" id="CHEBI:59350"/>
        <dbReference type="ChEBI" id="CHEBI:59353"/>
        <dbReference type="EC" id="5.99.1.4"/>
    </reaction>
</comment>
<dbReference type="PANTHER" id="PTHR42943:SF2">
    <property type="entry name" value="GLUTATHIONE S-TRANSFERASE KAPPA 1"/>
    <property type="match status" value="1"/>
</dbReference>
<evidence type="ECO:0000256" key="1">
    <source>
        <dbReference type="PIRNR" id="PIRNR006386"/>
    </source>
</evidence>
<reference evidence="4 5" key="1">
    <citation type="journal article" date="2020" name="Proc. Natl. Acad. Sci. U.S.A.">
        <title>Ecological drivers of bacterial community assembly in synthetic phycospheres.</title>
        <authorList>
            <person name="Fu H."/>
            <person name="Uchimiya M."/>
            <person name="Gore J."/>
            <person name="Moran M.A."/>
        </authorList>
    </citation>
    <scope>NUCLEOTIDE SEQUENCE [LARGE SCALE GENOMIC DNA]</scope>
    <source>
        <strain evidence="4">HF-Din03</strain>
    </source>
</reference>
<comment type="caution">
    <text evidence="4">The sequence shown here is derived from an EMBL/GenBank/DDBJ whole genome shotgun (WGS) entry which is preliminary data.</text>
</comment>
<evidence type="ECO:0000259" key="3">
    <source>
        <dbReference type="Pfam" id="PF01323"/>
    </source>
</evidence>
<dbReference type="InterPro" id="IPR044087">
    <property type="entry name" value="NahD-like"/>
</dbReference>
<dbReference type="Proteomes" id="UP000565723">
    <property type="component" value="Unassembled WGS sequence"/>
</dbReference>
<dbReference type="InterPro" id="IPR014440">
    <property type="entry name" value="HCCAis_GSTk"/>
</dbReference>
<organism evidence="4 5">
    <name type="scientific">Ruegeria pomeroyi</name>
    <dbReference type="NCBI Taxonomy" id="89184"/>
    <lineage>
        <taxon>Bacteria</taxon>
        <taxon>Pseudomonadati</taxon>
        <taxon>Pseudomonadota</taxon>
        <taxon>Alphaproteobacteria</taxon>
        <taxon>Rhodobacterales</taxon>
        <taxon>Roseobacteraceae</taxon>
        <taxon>Ruegeria</taxon>
    </lineage>
</organism>
<dbReference type="GO" id="GO:0004364">
    <property type="term" value="F:glutathione transferase activity"/>
    <property type="evidence" value="ECO:0007669"/>
    <property type="project" value="TreeGrafter"/>
</dbReference>
<dbReference type="EC" id="5.99.1.4" evidence="1"/>
<keyword evidence="1 4" id="KW-0413">Isomerase</keyword>
<dbReference type="RefSeq" id="WP_011048848.1">
    <property type="nucleotide sequence ID" value="NZ_CP076685.1"/>
</dbReference>
<dbReference type="InterPro" id="IPR036249">
    <property type="entry name" value="Thioredoxin-like_sf"/>
</dbReference>
<dbReference type="GO" id="GO:0006749">
    <property type="term" value="P:glutathione metabolic process"/>
    <property type="evidence" value="ECO:0007669"/>
    <property type="project" value="TreeGrafter"/>
</dbReference>
<protein>
    <recommendedName>
        <fullName evidence="1">2-hydroxychromene-2-carboxylate isomerase</fullName>
        <ecNumber evidence="1">5.99.1.4</ecNumber>
    </recommendedName>
</protein>
<gene>
    <name evidence="4" type="ORF">HW564_15570</name>
</gene>
<evidence type="ECO:0000313" key="4">
    <source>
        <dbReference type="EMBL" id="NVK98342.1"/>
    </source>
</evidence>
<dbReference type="GO" id="GO:1901170">
    <property type="term" value="P:naphthalene catabolic process"/>
    <property type="evidence" value="ECO:0007669"/>
    <property type="project" value="InterPro"/>
</dbReference>
<feature type="active site" description="Nucleophile" evidence="2">
    <location>
        <position position="12"/>
    </location>
</feature>
<dbReference type="AlphaFoldDB" id="A0A850LLA2"/>
<dbReference type="Gene3D" id="3.40.30.10">
    <property type="entry name" value="Glutaredoxin"/>
    <property type="match status" value="1"/>
</dbReference>
<dbReference type="SUPFAM" id="SSF52833">
    <property type="entry name" value="Thioredoxin-like"/>
    <property type="match status" value="1"/>
</dbReference>
<dbReference type="GO" id="GO:0004602">
    <property type="term" value="F:glutathione peroxidase activity"/>
    <property type="evidence" value="ECO:0007669"/>
    <property type="project" value="TreeGrafter"/>
</dbReference>
<proteinExistence type="inferred from homology"/>
<dbReference type="Pfam" id="PF01323">
    <property type="entry name" value="DSBA"/>
    <property type="match status" value="1"/>
</dbReference>
<dbReference type="GO" id="GO:0018845">
    <property type="term" value="F:2-hydroxychromene-2-carboxylate isomerase activity"/>
    <property type="evidence" value="ECO:0007669"/>
    <property type="project" value="UniProtKB-UniRule"/>
</dbReference>
<dbReference type="OMA" id="FGAPWYV"/>
<dbReference type="PANTHER" id="PTHR42943">
    <property type="entry name" value="GLUTATHIONE S-TRANSFERASE KAPPA"/>
    <property type="match status" value="1"/>
</dbReference>
<evidence type="ECO:0000313" key="5">
    <source>
        <dbReference type="Proteomes" id="UP000565723"/>
    </source>
</evidence>
<dbReference type="InterPro" id="IPR051924">
    <property type="entry name" value="GST_Kappa/NadH"/>
</dbReference>